<dbReference type="InterPro" id="IPR008972">
    <property type="entry name" value="Cupredoxin"/>
</dbReference>
<proteinExistence type="predicted"/>
<dbReference type="EMBL" id="CP013065">
    <property type="protein sequence ID" value="ALM13046.1"/>
    <property type="molecule type" value="Genomic_DNA"/>
</dbReference>
<keyword evidence="2" id="KW-0472">Membrane</keyword>
<accession>A0A0S1SIM8</accession>
<gene>
    <name evidence="3" type="ORF">PeribacterD1_0348</name>
</gene>
<protein>
    <recommendedName>
        <fullName evidence="5">EfeO-type cupredoxin-like domain-containing protein</fullName>
    </recommendedName>
</protein>
<dbReference type="Gene3D" id="2.60.40.420">
    <property type="entry name" value="Cupredoxins - blue copper proteins"/>
    <property type="match status" value="1"/>
</dbReference>
<dbReference type="STRING" id="1735162.PeribacterB2_0348"/>
<feature type="transmembrane region" description="Helical" evidence="2">
    <location>
        <begin position="52"/>
        <end position="71"/>
    </location>
</feature>
<name>A0A0S1SRE1_9BACT</name>
<evidence type="ECO:0000256" key="2">
    <source>
        <dbReference type="SAM" id="Phobius"/>
    </source>
</evidence>
<accession>A0A0S1SNW8</accession>
<evidence type="ECO:0008006" key="5">
    <source>
        <dbReference type="Google" id="ProtNLM"/>
    </source>
</evidence>
<accession>A0A0S1SNP6</accession>
<feature type="region of interest" description="Disordered" evidence="1">
    <location>
        <begin position="289"/>
        <end position="326"/>
    </location>
</feature>
<feature type="transmembrane region" description="Helical" evidence="2">
    <location>
        <begin position="329"/>
        <end position="349"/>
    </location>
</feature>
<dbReference type="KEGG" id="prf:PeribacterA2_0348"/>
<dbReference type="SUPFAM" id="SSF49503">
    <property type="entry name" value="Cupredoxins"/>
    <property type="match status" value="1"/>
</dbReference>
<evidence type="ECO:0000313" key="4">
    <source>
        <dbReference type="Proteomes" id="UP000069135"/>
    </source>
</evidence>
<feature type="region of interest" description="Disordered" evidence="1">
    <location>
        <begin position="191"/>
        <end position="227"/>
    </location>
</feature>
<keyword evidence="2" id="KW-0812">Transmembrane</keyword>
<accession>A0A0S1SJN8</accession>
<dbReference type="Proteomes" id="UP000069135">
    <property type="component" value="Chromosome"/>
</dbReference>
<accession>A0A0S1SRE1</accession>
<keyword evidence="2" id="KW-1133">Transmembrane helix</keyword>
<sequence length="354" mass="36378">MTDIHPNWQTTESDAPGEQSLPIHIVEKPKSEEIPPSQKPPPRVRRLSRQPAAVAGMLLAISVGLTFFFGMDSGETPTVIRITSDGFSPQTITVTPGSDLTWTNESARSHVLQSDTLCTQDRECFVTPAIAPGETAHLTITDAFAPGTYSVYSISAQGMEGSITVLAAQPGKRPTAKTAIGQNLAQAAPFTGGGTGSAPASSAPASSAASFMSAPSGGIPVDPSPTAGNEFVDLTSLLSAGNLPPLDDDVDDFSALNPFGSGAASSANTSAPRPSAALPVNPYRVNATTAHPFDEQGNPVAPGSGSSSSKSVLHGGAPRPIAQPSTGPGLWVTILGTFGLLFFATHRALRRPTN</sequence>
<feature type="region of interest" description="Disordered" evidence="1">
    <location>
        <begin position="1"/>
        <end position="21"/>
    </location>
</feature>
<reference evidence="4" key="1">
    <citation type="submission" date="2015-10" db="EMBL/GenBank/DDBJ databases">
        <title>Analysis of five complete genome sequences for members of the class Peribacteria in the recently recognized Peregrinibacteria bacterial phylum.</title>
        <authorList>
            <person name="Anantharaman K."/>
            <person name="Brown C.T."/>
            <person name="Burstein D."/>
            <person name="Castelle C.J."/>
            <person name="Probst A.J."/>
            <person name="Thomas B.C."/>
            <person name="Williams K.H."/>
            <person name="Banfield J.F."/>
        </authorList>
    </citation>
    <scope>NUCLEOTIDE SEQUENCE [LARGE SCALE GENOMIC DNA]</scope>
</reference>
<dbReference type="PATRIC" id="fig|1735161.3.peg.347"/>
<dbReference type="AlphaFoldDB" id="A0A0S1SRE1"/>
<evidence type="ECO:0000313" key="3">
    <source>
        <dbReference type="EMBL" id="ALM13046.1"/>
    </source>
</evidence>
<reference evidence="3 4" key="2">
    <citation type="journal article" date="2016" name="PeerJ">
        <title>Analysis of five complete genome sequences for members of the class Peribacteria in the recently recognized Peregrinibacteria bacterial phylum.</title>
        <authorList>
            <person name="Anantharaman K."/>
            <person name="Brown C.T."/>
            <person name="Burstein D."/>
            <person name="Castelle C.J."/>
            <person name="Probst A.J."/>
            <person name="Thomas B.C."/>
            <person name="Williams K.H."/>
            <person name="Banfield J.F."/>
        </authorList>
    </citation>
    <scope>NUCLEOTIDE SEQUENCE [LARGE SCALE GENOMIC DNA]</scope>
    <source>
        <strain evidence="3">RIFOXYD1_FULL_PER-ii_59_16</strain>
    </source>
</reference>
<organism evidence="3 4">
    <name type="scientific">Candidatus Peribacter riflensis</name>
    <dbReference type="NCBI Taxonomy" id="1735162"/>
    <lineage>
        <taxon>Bacteria</taxon>
        <taxon>Candidatus Peregrinibacteriota</taxon>
        <taxon>Candidatus Peribacteria</taxon>
        <taxon>Candidatus Peribacterales</taxon>
        <taxon>Candidatus Peribacteraceae</taxon>
        <taxon>Candidatus Peribacter</taxon>
    </lineage>
</organism>
<evidence type="ECO:0000256" key="1">
    <source>
        <dbReference type="SAM" id="MobiDB-lite"/>
    </source>
</evidence>
<feature type="compositionally biased region" description="Low complexity" evidence="1">
    <location>
        <begin position="197"/>
        <end position="218"/>
    </location>
</feature>